<dbReference type="InterPro" id="IPR013783">
    <property type="entry name" value="Ig-like_fold"/>
</dbReference>
<dbReference type="InterPro" id="IPR036179">
    <property type="entry name" value="Ig-like_dom_sf"/>
</dbReference>
<dbReference type="Gene3D" id="2.60.40.10">
    <property type="entry name" value="Immunoglobulins"/>
    <property type="match status" value="1"/>
</dbReference>
<keyword evidence="2" id="KW-1185">Reference proteome</keyword>
<dbReference type="InterPro" id="IPR037448">
    <property type="entry name" value="Zig-8"/>
</dbReference>
<dbReference type="PANTHER" id="PTHR23279:SF46">
    <property type="entry name" value="DEFECTIVE PROBOSCIS EXTENSION RESPONSE 10, ISOFORM A-RELATED"/>
    <property type="match status" value="1"/>
</dbReference>
<accession>A0A6A4VXC1</accession>
<protein>
    <recommendedName>
        <fullName evidence="3">Ig-like domain-containing protein</fullName>
    </recommendedName>
</protein>
<dbReference type="SUPFAM" id="SSF48726">
    <property type="entry name" value="Immunoglobulin"/>
    <property type="match status" value="1"/>
</dbReference>
<dbReference type="GO" id="GO:0050808">
    <property type="term" value="P:synapse organization"/>
    <property type="evidence" value="ECO:0007669"/>
    <property type="project" value="TreeGrafter"/>
</dbReference>
<gene>
    <name evidence="1" type="ORF">FJT64_006466</name>
</gene>
<evidence type="ECO:0000313" key="1">
    <source>
        <dbReference type="EMBL" id="KAF0296080.1"/>
    </source>
</evidence>
<name>A0A6A4VXC1_AMPAM</name>
<organism evidence="1 2">
    <name type="scientific">Amphibalanus amphitrite</name>
    <name type="common">Striped barnacle</name>
    <name type="synonym">Balanus amphitrite</name>
    <dbReference type="NCBI Taxonomy" id="1232801"/>
    <lineage>
        <taxon>Eukaryota</taxon>
        <taxon>Metazoa</taxon>
        <taxon>Ecdysozoa</taxon>
        <taxon>Arthropoda</taxon>
        <taxon>Crustacea</taxon>
        <taxon>Multicrustacea</taxon>
        <taxon>Cirripedia</taxon>
        <taxon>Thoracica</taxon>
        <taxon>Thoracicalcarea</taxon>
        <taxon>Balanomorpha</taxon>
        <taxon>Balanoidea</taxon>
        <taxon>Balanidae</taxon>
        <taxon>Amphibalaninae</taxon>
        <taxon>Amphibalanus</taxon>
    </lineage>
</organism>
<sequence length="93" mass="9846">MVISYDSSRGGVSVVTIKGAVTASYLLIQRARPSDSGRYSCQPSGASQQSLRVHVLQGEKPAAMQTSSCPSQPGRLGALLVTLLQLIAWSWLA</sequence>
<evidence type="ECO:0008006" key="3">
    <source>
        <dbReference type="Google" id="ProtNLM"/>
    </source>
</evidence>
<dbReference type="OrthoDB" id="6365338at2759"/>
<dbReference type="GO" id="GO:0032589">
    <property type="term" value="C:neuron projection membrane"/>
    <property type="evidence" value="ECO:0007669"/>
    <property type="project" value="TreeGrafter"/>
</dbReference>
<evidence type="ECO:0000313" key="2">
    <source>
        <dbReference type="Proteomes" id="UP000440578"/>
    </source>
</evidence>
<dbReference type="PANTHER" id="PTHR23279">
    <property type="entry name" value="DEFECTIVE PROBOSCIS EXTENSION RESPONSE DPR -RELATED"/>
    <property type="match status" value="1"/>
</dbReference>
<reference evidence="1 2" key="1">
    <citation type="submission" date="2019-07" db="EMBL/GenBank/DDBJ databases">
        <title>Draft genome assembly of a fouling barnacle, Amphibalanus amphitrite (Darwin, 1854): The first reference genome for Thecostraca.</title>
        <authorList>
            <person name="Kim W."/>
        </authorList>
    </citation>
    <scope>NUCLEOTIDE SEQUENCE [LARGE SCALE GENOMIC DNA]</scope>
    <source>
        <strain evidence="1">SNU_AA5</strain>
        <tissue evidence="1">Soma without cirri and trophi</tissue>
    </source>
</reference>
<comment type="caution">
    <text evidence="1">The sequence shown here is derived from an EMBL/GenBank/DDBJ whole genome shotgun (WGS) entry which is preliminary data.</text>
</comment>
<dbReference type="EMBL" id="VIIS01001583">
    <property type="protein sequence ID" value="KAF0296080.1"/>
    <property type="molecule type" value="Genomic_DNA"/>
</dbReference>
<dbReference type="Proteomes" id="UP000440578">
    <property type="component" value="Unassembled WGS sequence"/>
</dbReference>
<dbReference type="AlphaFoldDB" id="A0A6A4VXC1"/>
<proteinExistence type="predicted"/>